<evidence type="ECO:0008006" key="3">
    <source>
        <dbReference type="Google" id="ProtNLM"/>
    </source>
</evidence>
<accession>A0A5U1S2R7</accession>
<proteinExistence type="predicted"/>
<evidence type="ECO:0000256" key="1">
    <source>
        <dbReference type="SAM" id="SignalP"/>
    </source>
</evidence>
<feature type="chain" id="PRO_5026084237" description="Lipoprotein" evidence="1">
    <location>
        <begin position="21"/>
        <end position="126"/>
    </location>
</feature>
<protein>
    <recommendedName>
        <fullName evidence="3">Lipoprotein</fullName>
    </recommendedName>
</protein>
<dbReference type="AlphaFoldDB" id="A0A5U1S2R7"/>
<feature type="signal peptide" evidence="1">
    <location>
        <begin position="1"/>
        <end position="20"/>
    </location>
</feature>
<keyword evidence="1" id="KW-0732">Signal</keyword>
<comment type="caution">
    <text evidence="2">The sequence shown here is derived from an EMBL/GenBank/DDBJ whole genome shotgun (WGS) entry which is preliminary data.</text>
</comment>
<organism evidence="2">
    <name type="scientific">Salmonella enterica</name>
    <name type="common">Salmonella choleraesuis</name>
    <dbReference type="NCBI Taxonomy" id="28901"/>
    <lineage>
        <taxon>Bacteria</taxon>
        <taxon>Pseudomonadati</taxon>
        <taxon>Pseudomonadota</taxon>
        <taxon>Gammaproteobacteria</taxon>
        <taxon>Enterobacterales</taxon>
        <taxon>Enterobacteriaceae</taxon>
        <taxon>Salmonella</taxon>
    </lineage>
</organism>
<evidence type="ECO:0000313" key="2">
    <source>
        <dbReference type="EMBL" id="EBO8151023.1"/>
    </source>
</evidence>
<sequence>MNLYRLLTIFITLLSLSGCAATPPADKIQIVDGFYFQTDEISAFRPCHSRKIYWLHADEANLKTLQKYYSQHAYDNSLSGIYVSLLVKNTGHQEHGRAVTYDETLYLKKILRIDTSDKHYECLSLK</sequence>
<name>A0A5U1S2R7_SALER</name>
<dbReference type="PROSITE" id="PS51257">
    <property type="entry name" value="PROKAR_LIPOPROTEIN"/>
    <property type="match status" value="1"/>
</dbReference>
<dbReference type="EMBL" id="AAGJSG010000013">
    <property type="protein sequence ID" value="EBO8151023.1"/>
    <property type="molecule type" value="Genomic_DNA"/>
</dbReference>
<gene>
    <name evidence="2" type="ORF">D3453_19250</name>
</gene>
<reference evidence="2" key="1">
    <citation type="submission" date="2018-09" db="EMBL/GenBank/DDBJ databases">
        <authorList>
            <consortium name="PulseNet: The National Subtyping Network for Foodborne Disease Surveillance"/>
            <person name="Tarr C.L."/>
            <person name="Trees E."/>
            <person name="Katz L.S."/>
            <person name="Carleton-Romer H.A."/>
            <person name="Stroika S."/>
            <person name="Kucerova Z."/>
            <person name="Roache K.F."/>
            <person name="Sabol A.L."/>
            <person name="Besser J."/>
            <person name="Gerner-Smidt P."/>
        </authorList>
    </citation>
    <scope>NUCLEOTIDE SEQUENCE</scope>
    <source>
        <strain evidence="2">PNUSAS053063</strain>
    </source>
</reference>